<dbReference type="RefSeq" id="WP_149476495.1">
    <property type="nucleotide sequence ID" value="NZ_JAGGMB010000005.1"/>
</dbReference>
<accession>A0A9X0YSG2</accession>
<dbReference type="OrthoDB" id="2678750at2"/>
<keyword evidence="2" id="KW-1185">Reference proteome</keyword>
<evidence type="ECO:0000313" key="2">
    <source>
        <dbReference type="Proteomes" id="UP001138793"/>
    </source>
</evidence>
<dbReference type="Proteomes" id="UP001138793">
    <property type="component" value="Unassembled WGS sequence"/>
</dbReference>
<dbReference type="EMBL" id="JAGGMB010000005">
    <property type="protein sequence ID" value="MBP2077868.1"/>
    <property type="molecule type" value="Genomic_DNA"/>
</dbReference>
<organism evidence="1 2">
    <name type="scientific">Oceanobacillus polygoni</name>
    <dbReference type="NCBI Taxonomy" id="1235259"/>
    <lineage>
        <taxon>Bacteria</taxon>
        <taxon>Bacillati</taxon>
        <taxon>Bacillota</taxon>
        <taxon>Bacilli</taxon>
        <taxon>Bacillales</taxon>
        <taxon>Bacillaceae</taxon>
        <taxon>Oceanobacillus</taxon>
    </lineage>
</organism>
<gene>
    <name evidence="1" type="ORF">J2Z64_002123</name>
</gene>
<proteinExistence type="predicted"/>
<dbReference type="InterPro" id="IPR019615">
    <property type="entry name" value="DUF2487"/>
</dbReference>
<comment type="caution">
    <text evidence="1">The sequence shown here is derived from an EMBL/GenBank/DDBJ whole genome shotgun (WGS) entry which is preliminary data.</text>
</comment>
<protein>
    <recommendedName>
        <fullName evidence="3">DUF2487 family protein</fullName>
    </recommendedName>
</protein>
<dbReference type="AlphaFoldDB" id="A0A9X0YSG2"/>
<reference evidence="1" key="1">
    <citation type="submission" date="2021-03" db="EMBL/GenBank/DDBJ databases">
        <title>Genomic Encyclopedia of Type Strains, Phase IV (KMG-IV): sequencing the most valuable type-strain genomes for metagenomic binning, comparative biology and taxonomic classification.</title>
        <authorList>
            <person name="Goeker M."/>
        </authorList>
    </citation>
    <scope>NUCLEOTIDE SEQUENCE</scope>
    <source>
        <strain evidence="1">DSM 107338</strain>
    </source>
</reference>
<dbReference type="Pfam" id="PF10673">
    <property type="entry name" value="DUF2487"/>
    <property type="match status" value="1"/>
</dbReference>
<evidence type="ECO:0008006" key="3">
    <source>
        <dbReference type="Google" id="ProtNLM"/>
    </source>
</evidence>
<name>A0A9X0YSG2_9BACI</name>
<sequence>MKWRKADLQTYVQSKEYIDTIVLPLVPFGIANDEESKKAAIQSEMITLLSHELEKELTGRMLLAPHYSYLKSADKQTEIARMNMWAAEMKEQPFKHIFILTFDPSWKKYEKELESTLLWLPAVQTGELNSKEMHKTVREQVAQMVELIRAYWQ</sequence>
<evidence type="ECO:0000313" key="1">
    <source>
        <dbReference type="EMBL" id="MBP2077868.1"/>
    </source>
</evidence>